<comment type="caution">
    <text evidence="2">The sequence shown here is derived from an EMBL/GenBank/DDBJ whole genome shotgun (WGS) entry which is preliminary data.</text>
</comment>
<proteinExistence type="predicted"/>
<keyword evidence="3" id="KW-1185">Reference proteome</keyword>
<sequence length="342" mass="37136">MTQLTENPHLDAWLAGVLNAPAARVIAAEKLSGGAIQENWSVTIDAGLDGGAGPRRCVIRRDAPATIAASRSRAQEYALIRAAHEAGVKVPTPLGFCADPQVIGAPFALMALVPGTGYGPRLVRDAQLGGDRAALCRELGRQLARIHAIRPDPRLDAILGDRPADPAAAAVALCRDWLDALGTPRPGLEWALRRAQRDAPPPGGITLTHQDYRTGNFLVDARGLTAILDWEFAAWSDPMSDLGWFCARCWRFSRPDREAGGIGDRADFYAGYIDEGGQDIDPARVAWWELMAHLRWAVIALQQGHRHASGEERSLHLALTGRIADTLELDLLHMTAPRMEVR</sequence>
<dbReference type="Pfam" id="PF01636">
    <property type="entry name" value="APH"/>
    <property type="match status" value="1"/>
</dbReference>
<dbReference type="CDD" id="cd05154">
    <property type="entry name" value="ACAD10_11_N-like"/>
    <property type="match status" value="1"/>
</dbReference>
<dbReference type="Gene3D" id="3.90.1200.10">
    <property type="match status" value="1"/>
</dbReference>
<dbReference type="Gene3D" id="3.30.200.20">
    <property type="entry name" value="Phosphorylase Kinase, domain 1"/>
    <property type="match status" value="1"/>
</dbReference>
<dbReference type="RefSeq" id="WP_305963260.1">
    <property type="nucleotide sequence ID" value="NZ_JAVAMQ010000007.1"/>
</dbReference>
<protein>
    <submittedName>
        <fullName evidence="2">Phosphotransferase family protein</fullName>
    </submittedName>
</protein>
<dbReference type="InterPro" id="IPR002575">
    <property type="entry name" value="Aminoglycoside_PTrfase"/>
</dbReference>
<dbReference type="PANTHER" id="PTHR21310">
    <property type="entry name" value="AMINOGLYCOSIDE PHOSPHOTRANSFERASE-RELATED-RELATED"/>
    <property type="match status" value="1"/>
</dbReference>
<feature type="domain" description="Aminoglycoside phosphotransferase" evidence="1">
    <location>
        <begin position="29"/>
        <end position="267"/>
    </location>
</feature>
<name>A0ABT9JC88_9RHOB</name>
<dbReference type="SUPFAM" id="SSF56112">
    <property type="entry name" value="Protein kinase-like (PK-like)"/>
    <property type="match status" value="1"/>
</dbReference>
<evidence type="ECO:0000313" key="3">
    <source>
        <dbReference type="Proteomes" id="UP001224997"/>
    </source>
</evidence>
<dbReference type="Proteomes" id="UP001224997">
    <property type="component" value="Unassembled WGS sequence"/>
</dbReference>
<dbReference type="PANTHER" id="PTHR21310:SF57">
    <property type="entry name" value="BLR2944 PROTEIN"/>
    <property type="match status" value="1"/>
</dbReference>
<dbReference type="InterPro" id="IPR011009">
    <property type="entry name" value="Kinase-like_dom_sf"/>
</dbReference>
<evidence type="ECO:0000259" key="1">
    <source>
        <dbReference type="Pfam" id="PF01636"/>
    </source>
</evidence>
<dbReference type="InterPro" id="IPR041726">
    <property type="entry name" value="ACAD10_11_N"/>
</dbReference>
<accession>A0ABT9JC88</accession>
<evidence type="ECO:0000313" key="2">
    <source>
        <dbReference type="EMBL" id="MDP5307417.1"/>
    </source>
</evidence>
<dbReference type="EMBL" id="JAVAMQ010000007">
    <property type="protein sequence ID" value="MDP5307417.1"/>
    <property type="molecule type" value="Genomic_DNA"/>
</dbReference>
<reference evidence="2 3" key="1">
    <citation type="submission" date="2023-08" db="EMBL/GenBank/DDBJ databases">
        <authorList>
            <person name="Park J.-S."/>
        </authorList>
    </citation>
    <scope>NUCLEOTIDE SEQUENCE [LARGE SCALE GENOMIC DNA]</scope>
    <source>
        <strain evidence="2 3">2205BS29-5</strain>
    </source>
</reference>
<gene>
    <name evidence="2" type="ORF">Q5Y72_09965</name>
</gene>
<dbReference type="InterPro" id="IPR051678">
    <property type="entry name" value="AGP_Transferase"/>
</dbReference>
<organism evidence="2 3">
    <name type="scientific">Paracoccus spongiarum</name>
    <dbReference type="NCBI Taxonomy" id="3064387"/>
    <lineage>
        <taxon>Bacteria</taxon>
        <taxon>Pseudomonadati</taxon>
        <taxon>Pseudomonadota</taxon>
        <taxon>Alphaproteobacteria</taxon>
        <taxon>Rhodobacterales</taxon>
        <taxon>Paracoccaceae</taxon>
        <taxon>Paracoccus</taxon>
    </lineage>
</organism>